<evidence type="ECO:0000313" key="2">
    <source>
        <dbReference type="Proteomes" id="UP000199412"/>
    </source>
</evidence>
<keyword evidence="2" id="KW-1185">Reference proteome</keyword>
<sequence length="81" mass="8559">MIALLDCIALSGAISEEVVAIAMHENLPPILAAALAHHTLTQPTGTVVIREMILDEYGRATAKGDLAYADRLAALFAEADE</sequence>
<name>A0A1G7HDE0_9PROT</name>
<protein>
    <submittedName>
        <fullName evidence="1">Uncharacterized protein</fullName>
    </submittedName>
</protein>
<reference evidence="1 2" key="1">
    <citation type="submission" date="2016-10" db="EMBL/GenBank/DDBJ databases">
        <authorList>
            <person name="de Groot N.N."/>
        </authorList>
    </citation>
    <scope>NUCLEOTIDE SEQUENCE [LARGE SCALE GENOMIC DNA]</scope>
    <source>
        <strain evidence="1 2">ATCC 700224</strain>
    </source>
</reference>
<dbReference type="EMBL" id="FNAP01000020">
    <property type="protein sequence ID" value="SDE98482.1"/>
    <property type="molecule type" value="Genomic_DNA"/>
</dbReference>
<gene>
    <name evidence="1" type="ORF">SAMN05421720_1209</name>
</gene>
<organism evidence="1 2">
    <name type="scientific">Rhodospira trueperi</name>
    <dbReference type="NCBI Taxonomy" id="69960"/>
    <lineage>
        <taxon>Bacteria</taxon>
        <taxon>Pseudomonadati</taxon>
        <taxon>Pseudomonadota</taxon>
        <taxon>Alphaproteobacteria</taxon>
        <taxon>Rhodospirillales</taxon>
        <taxon>Rhodospirillaceae</taxon>
        <taxon>Rhodospira</taxon>
    </lineage>
</organism>
<evidence type="ECO:0000313" key="1">
    <source>
        <dbReference type="EMBL" id="SDE98482.1"/>
    </source>
</evidence>
<proteinExistence type="predicted"/>
<dbReference type="RefSeq" id="WP_092787960.1">
    <property type="nucleotide sequence ID" value="NZ_FNAP01000020.1"/>
</dbReference>
<dbReference type="Proteomes" id="UP000199412">
    <property type="component" value="Unassembled WGS sequence"/>
</dbReference>
<dbReference type="AlphaFoldDB" id="A0A1G7HDE0"/>
<accession>A0A1G7HDE0</accession>
<dbReference type="OrthoDB" id="5625447at2"/>